<feature type="transmembrane region" description="Helical" evidence="11">
    <location>
        <begin position="37"/>
        <end position="56"/>
    </location>
</feature>
<accession>A0A7W0CE52</accession>
<organism evidence="12 13">
    <name type="scientific">Nonomuraea soli</name>
    <dbReference type="NCBI Taxonomy" id="1032476"/>
    <lineage>
        <taxon>Bacteria</taxon>
        <taxon>Bacillati</taxon>
        <taxon>Actinomycetota</taxon>
        <taxon>Actinomycetes</taxon>
        <taxon>Streptosporangiales</taxon>
        <taxon>Streptosporangiaceae</taxon>
        <taxon>Nonomuraea</taxon>
    </lineage>
</organism>
<dbReference type="Proteomes" id="UP000530928">
    <property type="component" value="Unassembled WGS sequence"/>
</dbReference>
<dbReference type="RefSeq" id="WP_181608252.1">
    <property type="nucleotide sequence ID" value="NZ_BAABAM010000001.1"/>
</dbReference>
<evidence type="ECO:0000256" key="8">
    <source>
        <dbReference type="ARBA" id="ARBA00023136"/>
    </source>
</evidence>
<keyword evidence="5 11" id="KW-0812">Transmembrane</keyword>
<dbReference type="Pfam" id="PF12270">
    <property type="entry name" value="Cyt_c_ox_IV"/>
    <property type="match status" value="1"/>
</dbReference>
<dbReference type="InterPro" id="IPR021050">
    <property type="entry name" value="Cyt_c_oxidase_su4_actinobac"/>
</dbReference>
<evidence type="ECO:0000256" key="11">
    <source>
        <dbReference type="SAM" id="Phobius"/>
    </source>
</evidence>
<keyword evidence="8 10" id="KW-0472">Membrane</keyword>
<feature type="transmembrane region" description="Helical" evidence="11">
    <location>
        <begin position="89"/>
        <end position="106"/>
    </location>
</feature>
<feature type="transmembrane region" description="Helical" evidence="11">
    <location>
        <begin position="112"/>
        <end position="131"/>
    </location>
</feature>
<dbReference type="EC" id="7.1.1.9" evidence="10"/>
<comment type="catalytic activity">
    <reaction evidence="9 10">
        <text>4 Fe(II)-[cytochrome c] + O2 + 8 H(+)(in) = 4 Fe(III)-[cytochrome c] + 2 H2O + 4 H(+)(out)</text>
        <dbReference type="Rhea" id="RHEA:11436"/>
        <dbReference type="Rhea" id="RHEA-COMP:10350"/>
        <dbReference type="Rhea" id="RHEA-COMP:14399"/>
        <dbReference type="ChEBI" id="CHEBI:15377"/>
        <dbReference type="ChEBI" id="CHEBI:15378"/>
        <dbReference type="ChEBI" id="CHEBI:15379"/>
        <dbReference type="ChEBI" id="CHEBI:29033"/>
        <dbReference type="ChEBI" id="CHEBI:29034"/>
        <dbReference type="EC" id="7.1.1.9"/>
    </reaction>
</comment>
<keyword evidence="4 10" id="KW-1003">Cell membrane</keyword>
<dbReference type="EMBL" id="JACDUR010000001">
    <property type="protein sequence ID" value="MBA2889459.1"/>
    <property type="molecule type" value="Genomic_DNA"/>
</dbReference>
<evidence type="ECO:0000313" key="13">
    <source>
        <dbReference type="Proteomes" id="UP000530928"/>
    </source>
</evidence>
<comment type="subcellular location">
    <subcellularLocation>
        <location evidence="2">Cell membrane</location>
        <topology evidence="2">Multi-pass membrane protein</topology>
    </subcellularLocation>
</comment>
<sequence>MKVQGWLFLLCGVFFAAADIAYWFWTKAENGVGEPVGTTAMAISVAFAFMIGYYLMFTAKRIGHQPEDDKQADISEGAGEIGFFSPSSWWPLFVCLAAAFAFAGFAVGLWMFMIGTAFVIMAMVGFVFQYYRGNFSH</sequence>
<keyword evidence="7 11" id="KW-1133">Transmembrane helix</keyword>
<comment type="function">
    <text evidence="1 10">Part of cytochrome c oxidase, its function is unknown.</text>
</comment>
<evidence type="ECO:0000256" key="1">
    <source>
        <dbReference type="ARBA" id="ARBA00002536"/>
    </source>
</evidence>
<protein>
    <recommendedName>
        <fullName evidence="10">Cytochrome c oxidase polypeptide 4</fullName>
        <ecNumber evidence="10">7.1.1.9</ecNumber>
    </recommendedName>
    <alternativeName>
        <fullName evidence="10">Cytochrome aa3 subunit 4</fullName>
    </alternativeName>
    <alternativeName>
        <fullName evidence="10">Cytochrome c oxidase polypeptide IV</fullName>
    </alternativeName>
</protein>
<evidence type="ECO:0000256" key="3">
    <source>
        <dbReference type="ARBA" id="ARBA00006870"/>
    </source>
</evidence>
<comment type="similarity">
    <text evidence="3 10">Belongs to the cytochrome c oxidase bacterial subunit CtaF family.</text>
</comment>
<keyword evidence="13" id="KW-1185">Reference proteome</keyword>
<dbReference type="GO" id="GO:0022900">
    <property type="term" value="P:electron transport chain"/>
    <property type="evidence" value="ECO:0007669"/>
    <property type="project" value="InterPro"/>
</dbReference>
<name>A0A7W0CE52_9ACTN</name>
<dbReference type="PIRSF" id="PIRSF017385">
    <property type="entry name" value="CtaF"/>
    <property type="match status" value="1"/>
</dbReference>
<evidence type="ECO:0000256" key="9">
    <source>
        <dbReference type="ARBA" id="ARBA00047816"/>
    </source>
</evidence>
<proteinExistence type="inferred from homology"/>
<evidence type="ECO:0000256" key="7">
    <source>
        <dbReference type="ARBA" id="ARBA00022989"/>
    </source>
</evidence>
<gene>
    <name evidence="12" type="ORF">HNR30_000794</name>
</gene>
<reference evidence="12 13" key="1">
    <citation type="submission" date="2020-07" db="EMBL/GenBank/DDBJ databases">
        <title>Genomic Encyclopedia of Type Strains, Phase IV (KMG-IV): sequencing the most valuable type-strain genomes for metagenomic binning, comparative biology and taxonomic classification.</title>
        <authorList>
            <person name="Goeker M."/>
        </authorList>
    </citation>
    <scope>NUCLEOTIDE SEQUENCE [LARGE SCALE GENOMIC DNA]</scope>
    <source>
        <strain evidence="12 13">DSM 45533</strain>
    </source>
</reference>
<comment type="subunit">
    <text evidence="10">Associates with subunits I, II and III to form cytochrome c oxidase.</text>
</comment>
<evidence type="ECO:0000256" key="5">
    <source>
        <dbReference type="ARBA" id="ARBA00022692"/>
    </source>
</evidence>
<evidence type="ECO:0000256" key="10">
    <source>
        <dbReference type="PIRNR" id="PIRNR017385"/>
    </source>
</evidence>
<evidence type="ECO:0000256" key="4">
    <source>
        <dbReference type="ARBA" id="ARBA00022475"/>
    </source>
</evidence>
<dbReference type="AlphaFoldDB" id="A0A7W0CE52"/>
<feature type="transmembrane region" description="Helical" evidence="11">
    <location>
        <begin position="7"/>
        <end position="25"/>
    </location>
</feature>
<evidence type="ECO:0000256" key="6">
    <source>
        <dbReference type="ARBA" id="ARBA00022967"/>
    </source>
</evidence>
<dbReference type="GO" id="GO:0004129">
    <property type="term" value="F:cytochrome-c oxidase activity"/>
    <property type="evidence" value="ECO:0007669"/>
    <property type="project" value="UniProtKB-EC"/>
</dbReference>
<comment type="caution">
    <text evidence="12">The sequence shown here is derived from an EMBL/GenBank/DDBJ whole genome shotgun (WGS) entry which is preliminary data.</text>
</comment>
<evidence type="ECO:0000313" key="12">
    <source>
        <dbReference type="EMBL" id="MBA2889459.1"/>
    </source>
</evidence>
<keyword evidence="6 10" id="KW-1278">Translocase</keyword>
<dbReference type="GO" id="GO:0005886">
    <property type="term" value="C:plasma membrane"/>
    <property type="evidence" value="ECO:0007669"/>
    <property type="project" value="UniProtKB-SubCell"/>
</dbReference>
<evidence type="ECO:0000256" key="2">
    <source>
        <dbReference type="ARBA" id="ARBA00004651"/>
    </source>
</evidence>